<comment type="caution">
    <text evidence="5">The sequence shown here is derived from an EMBL/GenBank/DDBJ whole genome shotgun (WGS) entry which is preliminary data.</text>
</comment>
<evidence type="ECO:0000259" key="4">
    <source>
        <dbReference type="PROSITE" id="PS01124"/>
    </source>
</evidence>
<dbReference type="SUPFAM" id="SSF46689">
    <property type="entry name" value="Homeodomain-like"/>
    <property type="match status" value="1"/>
</dbReference>
<dbReference type="PANTHER" id="PTHR43280:SF32">
    <property type="entry name" value="TRANSCRIPTIONAL REGULATORY PROTEIN"/>
    <property type="match status" value="1"/>
</dbReference>
<organism evidence="5 6">
    <name type="scientific">Nocardia puris</name>
    <dbReference type="NCBI Taxonomy" id="208602"/>
    <lineage>
        <taxon>Bacteria</taxon>
        <taxon>Bacillati</taxon>
        <taxon>Actinomycetota</taxon>
        <taxon>Actinomycetes</taxon>
        <taxon>Mycobacteriales</taxon>
        <taxon>Nocardiaceae</taxon>
        <taxon>Nocardia</taxon>
    </lineage>
</organism>
<dbReference type="PROSITE" id="PS01124">
    <property type="entry name" value="HTH_ARAC_FAMILY_2"/>
    <property type="match status" value="1"/>
</dbReference>
<dbReference type="Gene3D" id="1.10.10.60">
    <property type="entry name" value="Homeodomain-like"/>
    <property type="match status" value="1"/>
</dbReference>
<dbReference type="InterPro" id="IPR003313">
    <property type="entry name" value="AraC-bd"/>
</dbReference>
<evidence type="ECO:0000313" key="6">
    <source>
        <dbReference type="Proteomes" id="UP000252586"/>
    </source>
</evidence>
<evidence type="ECO:0000256" key="2">
    <source>
        <dbReference type="ARBA" id="ARBA00023125"/>
    </source>
</evidence>
<dbReference type="EMBL" id="QNRE01000006">
    <property type="protein sequence ID" value="RBO90351.1"/>
    <property type="molecule type" value="Genomic_DNA"/>
</dbReference>
<evidence type="ECO:0000256" key="3">
    <source>
        <dbReference type="ARBA" id="ARBA00023163"/>
    </source>
</evidence>
<keyword evidence="6" id="KW-1185">Reference proteome</keyword>
<reference evidence="5 6" key="1">
    <citation type="submission" date="2018-06" db="EMBL/GenBank/DDBJ databases">
        <title>Genomic Encyclopedia of Type Strains, Phase IV (KMG-IV): sequencing the most valuable type-strain genomes for metagenomic binning, comparative biology and taxonomic classification.</title>
        <authorList>
            <person name="Goeker M."/>
        </authorList>
    </citation>
    <scope>NUCLEOTIDE SEQUENCE [LARGE SCALE GENOMIC DNA]</scope>
    <source>
        <strain evidence="5 6">DSM 44599</strain>
    </source>
</reference>
<dbReference type="InterPro" id="IPR018060">
    <property type="entry name" value="HTH_AraC"/>
</dbReference>
<dbReference type="PANTHER" id="PTHR43280">
    <property type="entry name" value="ARAC-FAMILY TRANSCRIPTIONAL REGULATOR"/>
    <property type="match status" value="1"/>
</dbReference>
<dbReference type="GO" id="GO:0003700">
    <property type="term" value="F:DNA-binding transcription factor activity"/>
    <property type="evidence" value="ECO:0007669"/>
    <property type="project" value="InterPro"/>
</dbReference>
<gene>
    <name evidence="5" type="ORF">DFR74_106237</name>
</gene>
<dbReference type="InterPro" id="IPR009057">
    <property type="entry name" value="Homeodomain-like_sf"/>
</dbReference>
<dbReference type="STRING" id="1210090.GCA_001613185_07026"/>
<proteinExistence type="predicted"/>
<dbReference type="SMART" id="SM00342">
    <property type="entry name" value="HTH_ARAC"/>
    <property type="match status" value="1"/>
</dbReference>
<protein>
    <submittedName>
        <fullName evidence="5">AraC-like DNA-binding protein</fullName>
    </submittedName>
</protein>
<dbReference type="OrthoDB" id="9799345at2"/>
<dbReference type="GO" id="GO:0043565">
    <property type="term" value="F:sequence-specific DNA binding"/>
    <property type="evidence" value="ECO:0007669"/>
    <property type="project" value="InterPro"/>
</dbReference>
<dbReference type="AlphaFoldDB" id="A0A366DK03"/>
<name>A0A366DK03_9NOCA</name>
<dbReference type="SUPFAM" id="SSF51215">
    <property type="entry name" value="Regulatory protein AraC"/>
    <property type="match status" value="1"/>
</dbReference>
<evidence type="ECO:0000313" key="5">
    <source>
        <dbReference type="EMBL" id="RBO90351.1"/>
    </source>
</evidence>
<dbReference type="Pfam" id="PF12833">
    <property type="entry name" value="HTH_18"/>
    <property type="match status" value="1"/>
</dbReference>
<keyword evidence="2 5" id="KW-0238">DNA-binding</keyword>
<keyword evidence="3" id="KW-0804">Transcription</keyword>
<evidence type="ECO:0000256" key="1">
    <source>
        <dbReference type="ARBA" id="ARBA00023015"/>
    </source>
</evidence>
<sequence>MADTRKARPPGVIDVGFAAPPGRPRGVEVITLRELRERAHPRQLSAPQRLSFHLLVAVSEGAVAHVVDFETHRLVPGTWLWVRPEQVHQWGDVSAAEGVAVLFEPEFPDPATVSAAELDDRFAAALFRPEPAEHTLLRTTATLLASSAAAPGPLPGDAHAMALRGLLAALLLRLRFAAPTRAEGEPNDTFRRFRDAVEAGFRHSHRVADYAHRLGYSPRTLSRATAAATGVSAKEFIDRRVLLEAKRVLAHTDRTSAQVATALGFDSPTNFTKFFRHRTGRTPIAFRASLREPA</sequence>
<feature type="domain" description="HTH araC/xylS-type" evidence="4">
    <location>
        <begin position="191"/>
        <end position="289"/>
    </location>
</feature>
<accession>A0A366DK03</accession>
<dbReference type="RefSeq" id="WP_067514653.1">
    <property type="nucleotide sequence ID" value="NZ_QNRE01000006.1"/>
</dbReference>
<keyword evidence="1" id="KW-0805">Transcription regulation</keyword>
<dbReference type="InterPro" id="IPR037923">
    <property type="entry name" value="HTH-like"/>
</dbReference>
<dbReference type="Pfam" id="PF02311">
    <property type="entry name" value="AraC_binding"/>
    <property type="match status" value="1"/>
</dbReference>
<dbReference type="Proteomes" id="UP000252586">
    <property type="component" value="Unassembled WGS sequence"/>
</dbReference>